<dbReference type="AlphaFoldDB" id="A0AA96WQJ1"/>
<organism evidence="2">
    <name type="scientific">Leptolyngbya boryana CZ1</name>
    <dbReference type="NCBI Taxonomy" id="3060204"/>
    <lineage>
        <taxon>Bacteria</taxon>
        <taxon>Bacillati</taxon>
        <taxon>Cyanobacteriota</taxon>
        <taxon>Cyanophyceae</taxon>
        <taxon>Leptolyngbyales</taxon>
        <taxon>Leptolyngbyaceae</taxon>
        <taxon>Leptolyngbya group</taxon>
        <taxon>Leptolyngbya</taxon>
    </lineage>
</organism>
<keyword evidence="2" id="KW-0808">Transferase</keyword>
<dbReference type="GO" id="GO:0016757">
    <property type="term" value="F:glycosyltransferase activity"/>
    <property type="evidence" value="ECO:0007669"/>
    <property type="project" value="UniProtKB-KW"/>
</dbReference>
<accession>A0AA96WQJ1</accession>
<dbReference type="EC" id="2.4.-.-" evidence="2"/>
<dbReference type="CDD" id="cd03801">
    <property type="entry name" value="GT4_PimA-like"/>
    <property type="match status" value="1"/>
</dbReference>
<dbReference type="RefSeq" id="WP_316426191.1">
    <property type="nucleotide sequence ID" value="NZ_CP130144.1"/>
</dbReference>
<dbReference type="PANTHER" id="PTHR45947">
    <property type="entry name" value="SULFOQUINOVOSYL TRANSFERASE SQD2"/>
    <property type="match status" value="1"/>
</dbReference>
<feature type="domain" description="Glycosyl transferase family 1" evidence="1">
    <location>
        <begin position="208"/>
        <end position="370"/>
    </location>
</feature>
<evidence type="ECO:0000313" key="2">
    <source>
        <dbReference type="EMBL" id="WNZ44007.1"/>
    </source>
</evidence>
<proteinExistence type="predicted"/>
<dbReference type="PANTHER" id="PTHR45947:SF3">
    <property type="entry name" value="SULFOQUINOVOSYL TRANSFERASE SQD2"/>
    <property type="match status" value="1"/>
</dbReference>
<dbReference type="EMBL" id="CP130144">
    <property type="protein sequence ID" value="WNZ44007.1"/>
    <property type="molecule type" value="Genomic_DNA"/>
</dbReference>
<dbReference type="SUPFAM" id="SSF53756">
    <property type="entry name" value="UDP-Glycosyltransferase/glycogen phosphorylase"/>
    <property type="match status" value="1"/>
</dbReference>
<name>A0AA96WQJ1_LEPBY</name>
<reference evidence="2" key="1">
    <citation type="journal article" date="2023" name="Plants (Basel)">
        <title>Genomic Analysis of Leptolyngbya boryana CZ1 Reveals Efficient Carbon Fixation Modules.</title>
        <authorList>
            <person name="Bai X."/>
            <person name="Wang H."/>
            <person name="Cheng W."/>
            <person name="Wang J."/>
            <person name="Ma M."/>
            <person name="Hu H."/>
            <person name="Song Z."/>
            <person name="Ma H."/>
            <person name="Fan Y."/>
            <person name="Du C."/>
            <person name="Xu J."/>
        </authorList>
    </citation>
    <scope>NUCLEOTIDE SEQUENCE</scope>
    <source>
        <strain evidence="2">CZ1</strain>
    </source>
</reference>
<reference evidence="2" key="2">
    <citation type="submission" date="2023-07" db="EMBL/GenBank/DDBJ databases">
        <authorList>
            <person name="Bai X.-H."/>
            <person name="Wang H.-H."/>
            <person name="Wang J."/>
            <person name="Ma M.-Y."/>
            <person name="Hu H.-H."/>
            <person name="Song Z.-L."/>
            <person name="Ma H.-G."/>
            <person name="Fan Y."/>
            <person name="Du C.-Y."/>
            <person name="Xu J.-C."/>
        </authorList>
    </citation>
    <scope>NUCLEOTIDE SEQUENCE</scope>
    <source>
        <strain evidence="2">CZ1</strain>
    </source>
</reference>
<protein>
    <submittedName>
        <fullName evidence="2">Glycosyltransferase family 4 protein</fullName>
        <ecNumber evidence="2">2.4.-.-</ecNumber>
    </submittedName>
</protein>
<keyword evidence="2" id="KW-0328">Glycosyltransferase</keyword>
<evidence type="ECO:0000259" key="1">
    <source>
        <dbReference type="Pfam" id="PF00534"/>
    </source>
</evidence>
<dbReference type="Gene3D" id="3.40.50.2000">
    <property type="entry name" value="Glycogen Phosphorylase B"/>
    <property type="match status" value="2"/>
</dbReference>
<dbReference type="Pfam" id="PF00534">
    <property type="entry name" value="Glycos_transf_1"/>
    <property type="match status" value="1"/>
</dbReference>
<gene>
    <name evidence="2" type="ORF">Q2T42_19425</name>
</gene>
<sequence>MFQINQFDSKQKSVSSTSGRIESRSLKIAALTLISPPYFIPRYTAFVQRFPEHHFYAIEVSQRLAEYQWKPSHPSVPYPRIVLTPKSVEQASHFELIKAILKELNRLNPDVVAIAGYVHPVMLTALVWCAAHHKAAVLMSDTKADDSTRTWWKELPKQWLLRYYQAALVAGQPQLRYLQHLKMKQEQVFFGFDVVDNHVFHPENIRYLPTPLDAPFFLVVSRFIPVKNLPMLIAAYAEYVKQAKDKAWHLVLCGAGPLQAELEQQIEVLNLQSLVHLPGFLEHDELLPYFANAQCLIHASTKDTWGLVVNEAMAAGLPVLVSKCCGCFEDLVIEGINGFGFDPHQRDQITQVMLKMSSDTLDTQQMGQAALAHIQKFSPTLFAEGLMSASMAALSSL</sequence>
<dbReference type="InterPro" id="IPR001296">
    <property type="entry name" value="Glyco_trans_1"/>
</dbReference>
<dbReference type="InterPro" id="IPR050194">
    <property type="entry name" value="Glycosyltransferase_grp1"/>
</dbReference>